<dbReference type="InterPro" id="IPR001810">
    <property type="entry name" value="F-box_dom"/>
</dbReference>
<keyword evidence="3" id="KW-1185">Reference proteome</keyword>
<dbReference type="Gramene" id="OMO59356">
    <property type="protein sequence ID" value="OMO59356"/>
    <property type="gene ID" value="CCACVL1_24893"/>
</dbReference>
<name>A0A1R3GMS4_COCAP</name>
<proteinExistence type="predicted"/>
<evidence type="ECO:0000259" key="1">
    <source>
        <dbReference type="Pfam" id="PF00646"/>
    </source>
</evidence>
<evidence type="ECO:0000313" key="3">
    <source>
        <dbReference type="Proteomes" id="UP000188268"/>
    </source>
</evidence>
<feature type="domain" description="F-box" evidence="1">
    <location>
        <begin position="4"/>
        <end position="28"/>
    </location>
</feature>
<dbReference type="Pfam" id="PF00646">
    <property type="entry name" value="F-box"/>
    <property type="match status" value="1"/>
</dbReference>
<reference evidence="2 3" key="1">
    <citation type="submission" date="2013-09" db="EMBL/GenBank/DDBJ databases">
        <title>Corchorus capsularis genome sequencing.</title>
        <authorList>
            <person name="Alam M."/>
            <person name="Haque M.S."/>
            <person name="Islam M.S."/>
            <person name="Emdad E.M."/>
            <person name="Islam M.M."/>
            <person name="Ahmed B."/>
            <person name="Halim A."/>
            <person name="Hossen Q.M.M."/>
            <person name="Hossain M.Z."/>
            <person name="Ahmed R."/>
            <person name="Khan M.M."/>
            <person name="Islam R."/>
            <person name="Rashid M.M."/>
            <person name="Khan S.A."/>
            <person name="Rahman M.S."/>
            <person name="Alam M."/>
        </authorList>
    </citation>
    <scope>NUCLEOTIDE SEQUENCE [LARGE SCALE GENOMIC DNA]</scope>
    <source>
        <strain evidence="3">cv. CVL-1</strain>
        <tissue evidence="2">Whole seedling</tissue>
    </source>
</reference>
<protein>
    <recommendedName>
        <fullName evidence="1">F-box domain-containing protein</fullName>
    </recommendedName>
</protein>
<dbReference type="EMBL" id="AWWV01013983">
    <property type="protein sequence ID" value="OMO59356.1"/>
    <property type="molecule type" value="Genomic_DNA"/>
</dbReference>
<comment type="caution">
    <text evidence="2">The sequence shown here is derived from an EMBL/GenBank/DDBJ whole genome shotgun (WGS) entry which is preliminary data.</text>
</comment>
<sequence>MAALPFKSILRFRCLSKSWQDVLTSSRFSIQSKTKSDDMQRIIVSSGETFGLNFP</sequence>
<dbReference type="Proteomes" id="UP000188268">
    <property type="component" value="Unassembled WGS sequence"/>
</dbReference>
<dbReference type="AlphaFoldDB" id="A0A1R3GMS4"/>
<organism evidence="2 3">
    <name type="scientific">Corchorus capsularis</name>
    <name type="common">Jute</name>
    <dbReference type="NCBI Taxonomy" id="210143"/>
    <lineage>
        <taxon>Eukaryota</taxon>
        <taxon>Viridiplantae</taxon>
        <taxon>Streptophyta</taxon>
        <taxon>Embryophyta</taxon>
        <taxon>Tracheophyta</taxon>
        <taxon>Spermatophyta</taxon>
        <taxon>Magnoliopsida</taxon>
        <taxon>eudicotyledons</taxon>
        <taxon>Gunneridae</taxon>
        <taxon>Pentapetalae</taxon>
        <taxon>rosids</taxon>
        <taxon>malvids</taxon>
        <taxon>Malvales</taxon>
        <taxon>Malvaceae</taxon>
        <taxon>Grewioideae</taxon>
        <taxon>Apeibeae</taxon>
        <taxon>Corchorus</taxon>
    </lineage>
</organism>
<evidence type="ECO:0000313" key="2">
    <source>
        <dbReference type="EMBL" id="OMO59356.1"/>
    </source>
</evidence>
<accession>A0A1R3GMS4</accession>
<dbReference type="OrthoDB" id="687122at2759"/>
<gene>
    <name evidence="2" type="ORF">CCACVL1_24893</name>
</gene>